<gene>
    <name evidence="4" type="ORF">DFR41_105240</name>
</gene>
<keyword evidence="2 3" id="KW-0663">Pyridoxal phosphate</keyword>
<dbReference type="SUPFAM" id="SSF53383">
    <property type="entry name" value="PLP-dependent transferases"/>
    <property type="match status" value="1"/>
</dbReference>
<dbReference type="Pfam" id="PF00202">
    <property type="entry name" value="Aminotran_3"/>
    <property type="match status" value="1"/>
</dbReference>
<dbReference type="PANTHER" id="PTHR43713">
    <property type="entry name" value="GLUTAMATE-1-SEMIALDEHYDE 2,1-AMINOMUTASE"/>
    <property type="match status" value="1"/>
</dbReference>
<comment type="similarity">
    <text evidence="3">Belongs to the class-III pyridoxal-phosphate-dependent aminotransferase family.</text>
</comment>
<evidence type="ECO:0000313" key="5">
    <source>
        <dbReference type="Proteomes" id="UP000255265"/>
    </source>
</evidence>
<name>A0A370FE61_9BURK</name>
<evidence type="ECO:0000256" key="1">
    <source>
        <dbReference type="ARBA" id="ARBA00001933"/>
    </source>
</evidence>
<accession>A0A370FE61</accession>
<dbReference type="OrthoDB" id="9801052at2"/>
<evidence type="ECO:0000256" key="3">
    <source>
        <dbReference type="RuleBase" id="RU003560"/>
    </source>
</evidence>
<reference evidence="4 5" key="1">
    <citation type="submission" date="2018-07" db="EMBL/GenBank/DDBJ databases">
        <title>Genomic Encyclopedia of Type Strains, Phase IV (KMG-IV): sequencing the most valuable type-strain genomes for metagenomic binning, comparative biology and taxonomic classification.</title>
        <authorList>
            <person name="Goeker M."/>
        </authorList>
    </citation>
    <scope>NUCLEOTIDE SEQUENCE [LARGE SCALE GENOMIC DNA]</scope>
    <source>
        <strain evidence="4 5">DSM 21352</strain>
    </source>
</reference>
<dbReference type="InterPro" id="IPR015424">
    <property type="entry name" value="PyrdxlP-dep_Trfase"/>
</dbReference>
<protein>
    <submittedName>
        <fullName evidence="4">Glutamate-1-semialdehyde 2,1-aminomutase</fullName>
    </submittedName>
</protein>
<dbReference type="InterPro" id="IPR015421">
    <property type="entry name" value="PyrdxlP-dep_Trfase_major"/>
</dbReference>
<dbReference type="InterPro" id="IPR005814">
    <property type="entry name" value="Aminotrans_3"/>
</dbReference>
<dbReference type="EMBL" id="QQAV01000005">
    <property type="protein sequence ID" value="RDI24325.1"/>
    <property type="molecule type" value="Genomic_DNA"/>
</dbReference>
<dbReference type="GO" id="GO:0008483">
    <property type="term" value="F:transaminase activity"/>
    <property type="evidence" value="ECO:0007669"/>
    <property type="project" value="InterPro"/>
</dbReference>
<evidence type="ECO:0000313" key="4">
    <source>
        <dbReference type="EMBL" id="RDI24325.1"/>
    </source>
</evidence>
<proteinExistence type="inferred from homology"/>
<sequence>MNDALSHALEATLARYAARNPTSARLLDEAATAMPGGNTRSVLFHPPFPLAMSRGEGCRLWDEDGHAYLDALGEFTAALYGHSNAHIRAAIADALSAGLNLSSHTAREAALAREIQRRFPGMALLRFANSGTEANLLALAVAKAHTGRGKVVVFEGAYHGGVLTFGGGPSPMNVPHDFVFARYNDLGSVQALLADHGPDVAAILVEPMLGAGGTIPGDPAFLAGLRALATEHGVQLIFDEVMTSRLSFGGRQALLDIAPDLTTAGKYLGGGLSFGVFGGRAEVMARFDPRRPDALAHAGTFNNNVLTMAAGLAGLTQVLTAEALDALNRRGDALRERLNATLADQAVDMQFTGLGSLMTLHATARPVRSPADLAGTDGRAKDLVFFALLERGIFMARRGMIALSLPFGDAECDTLAAAFEDAIRTHRDVLPRR</sequence>
<dbReference type="Gene3D" id="3.40.640.10">
    <property type="entry name" value="Type I PLP-dependent aspartate aminotransferase-like (Major domain)"/>
    <property type="match status" value="1"/>
</dbReference>
<organism evidence="4 5">
    <name type="scientific">Pseudacidovorax intermedius</name>
    <dbReference type="NCBI Taxonomy" id="433924"/>
    <lineage>
        <taxon>Bacteria</taxon>
        <taxon>Pseudomonadati</taxon>
        <taxon>Pseudomonadota</taxon>
        <taxon>Betaproteobacteria</taxon>
        <taxon>Burkholderiales</taxon>
        <taxon>Comamonadaceae</taxon>
        <taxon>Pseudacidovorax</taxon>
    </lineage>
</organism>
<dbReference type="AlphaFoldDB" id="A0A370FE61"/>
<comment type="caution">
    <text evidence="4">The sequence shown here is derived from an EMBL/GenBank/DDBJ whole genome shotgun (WGS) entry which is preliminary data.</text>
</comment>
<dbReference type="Gene3D" id="3.90.1150.10">
    <property type="entry name" value="Aspartate Aminotransferase, domain 1"/>
    <property type="match status" value="1"/>
</dbReference>
<dbReference type="Proteomes" id="UP000255265">
    <property type="component" value="Unassembled WGS sequence"/>
</dbReference>
<evidence type="ECO:0000256" key="2">
    <source>
        <dbReference type="ARBA" id="ARBA00022898"/>
    </source>
</evidence>
<dbReference type="CDD" id="cd00610">
    <property type="entry name" value="OAT_like"/>
    <property type="match status" value="1"/>
</dbReference>
<keyword evidence="5" id="KW-1185">Reference proteome</keyword>
<dbReference type="GO" id="GO:0030170">
    <property type="term" value="F:pyridoxal phosphate binding"/>
    <property type="evidence" value="ECO:0007669"/>
    <property type="project" value="InterPro"/>
</dbReference>
<dbReference type="RefSeq" id="WP_114803380.1">
    <property type="nucleotide sequence ID" value="NZ_QQAV01000005.1"/>
</dbReference>
<dbReference type="InterPro" id="IPR015422">
    <property type="entry name" value="PyrdxlP-dep_Trfase_small"/>
</dbReference>
<comment type="cofactor">
    <cofactor evidence="1">
        <name>pyridoxal 5'-phosphate</name>
        <dbReference type="ChEBI" id="CHEBI:597326"/>
    </cofactor>
</comment>
<dbReference type="PANTHER" id="PTHR43713:SF3">
    <property type="entry name" value="GLUTAMATE-1-SEMIALDEHYDE 2,1-AMINOMUTASE 1, CHLOROPLASTIC-RELATED"/>
    <property type="match status" value="1"/>
</dbReference>